<dbReference type="GO" id="GO:0016301">
    <property type="term" value="F:kinase activity"/>
    <property type="evidence" value="ECO:0007669"/>
    <property type="project" value="UniProtKB-KW"/>
</dbReference>
<dbReference type="InterPro" id="IPR008731">
    <property type="entry name" value="PTS_EIN"/>
</dbReference>
<comment type="similarity">
    <text evidence="5">Belongs to the PEP-utilizing enzyme family.</text>
</comment>
<evidence type="ECO:0000313" key="19">
    <source>
        <dbReference type="EMBL" id="GCF11337.1"/>
    </source>
</evidence>
<dbReference type="SUPFAM" id="SSF55804">
    <property type="entry name" value="Phoshotransferase/anion transport protein"/>
    <property type="match status" value="1"/>
</dbReference>
<dbReference type="PROSITE" id="PS00370">
    <property type="entry name" value="PEP_ENZYMES_PHOS_SITE"/>
    <property type="match status" value="1"/>
</dbReference>
<keyword evidence="16" id="KW-0460">Magnesium</keyword>
<dbReference type="Gene3D" id="1.10.274.10">
    <property type="entry name" value="PtsI, HPr-binding domain"/>
    <property type="match status" value="1"/>
</dbReference>
<evidence type="ECO:0000256" key="5">
    <source>
        <dbReference type="ARBA" id="ARBA00007837"/>
    </source>
</evidence>
<dbReference type="InterPro" id="IPR001020">
    <property type="entry name" value="PTS_HPr_His_P_site"/>
</dbReference>
<sequence>MIEINEQQIRLQTDPATKQAAIELVGNLLVTSGNITTQYVTSMQQREEVANTFLGNGIAIPHGLNENRDQIARTGIAVLQVPAGVEWNPGETARLIVGIAAKSDEHIEVLRRLTRVLGDEQQVTLLSNTTNPHDIIEALTGERPAETPLLQTSSDYEQFFDAVIQNKTGLHARPAAMFVNIAKRYKADIQIRNGQRMGNGKRLLSLLQLGIEHGTRVRVSAQGVDATDALKALQEAIKQGLGDEEEPARPTSIQKNTAPIWTPQTVEQTISGVAAAPGIAIGPIQHYKRQTIHVADQTGDPIAEGEQFQSALDASQHDLHELHKNVGARSGAGQAAIFEAHGEFLNDAGLIQDTIALIYEGHSAAWSWQSAIEERVDQLKQLKDPVLAGRAADLNDVGQRVLQHLTGKHPTITPANNTDTPAILIADDLAPSDTALLDPRNVLGFCTAGGGPTSHTAIIARSLGIPAIVGAGQEILSISQGQSSILDGSTGKLYLQPGAADIQQARILQEQALQQQEIERKLRFAPATTTDQQRIEVVANIGNVADAQKAAEAGAEGVGLLRTEFLFLGRDSAPDEDEQFEVYRDIIQAMQQQPIIIRTLDIGGDKEVAYLNLPKEANPFLGIRGVRLCFEHPELFIPQLRAIYRAAAYGPVSIMFPMIATLEDWEKASVIAEQVRQELDAPVVPMGIMVEVPSAVMLAEHLAKQVAFFSIGTNDLTQYTLAMDRGHPQLARQADSVHPAVLAMIARTVEAANKEGKWVGVCGGLASDTLGASILAGMGVKELSVSIPSVATIKAHIRASSLTDMQEIARKALQCRNAAEVRAL</sequence>
<dbReference type="EC" id="2.7.3.9" evidence="6"/>
<feature type="domain" description="HPr" evidence="18">
    <location>
        <begin position="157"/>
        <end position="244"/>
    </location>
</feature>
<evidence type="ECO:0000259" key="17">
    <source>
        <dbReference type="PROSITE" id="PS51094"/>
    </source>
</evidence>
<evidence type="ECO:0000256" key="7">
    <source>
        <dbReference type="ARBA" id="ARBA00020422"/>
    </source>
</evidence>
<comment type="catalytic activity">
    <reaction evidence="1">
        <text>L-histidyl-[protein] + phosphoenolpyruvate = N(pros)-phospho-L-histidyl-[protein] + pyruvate</text>
        <dbReference type="Rhea" id="RHEA:23880"/>
        <dbReference type="Rhea" id="RHEA-COMP:9745"/>
        <dbReference type="Rhea" id="RHEA-COMP:9746"/>
        <dbReference type="ChEBI" id="CHEBI:15361"/>
        <dbReference type="ChEBI" id="CHEBI:29979"/>
        <dbReference type="ChEBI" id="CHEBI:58702"/>
        <dbReference type="ChEBI" id="CHEBI:64837"/>
        <dbReference type="EC" id="2.7.3.9"/>
    </reaction>
</comment>
<keyword evidence="9" id="KW-0963">Cytoplasm</keyword>
<dbReference type="Gene3D" id="3.40.930.10">
    <property type="entry name" value="Mannitol-specific EII, Chain A"/>
    <property type="match status" value="1"/>
</dbReference>
<keyword evidence="8" id="KW-0813">Transport</keyword>
<dbReference type="GO" id="GO:0046872">
    <property type="term" value="F:metal ion binding"/>
    <property type="evidence" value="ECO:0007669"/>
    <property type="project" value="UniProtKB-KW"/>
</dbReference>
<proteinExistence type="inferred from homology"/>
<dbReference type="Gene3D" id="3.30.1340.10">
    <property type="entry name" value="HPr-like"/>
    <property type="match status" value="1"/>
</dbReference>
<dbReference type="SUPFAM" id="SSF55594">
    <property type="entry name" value="HPr-like"/>
    <property type="match status" value="1"/>
</dbReference>
<dbReference type="GO" id="GO:0008965">
    <property type="term" value="F:phosphoenolpyruvate-protein phosphotransferase activity"/>
    <property type="evidence" value="ECO:0007669"/>
    <property type="project" value="UniProtKB-EC"/>
</dbReference>
<evidence type="ECO:0000256" key="8">
    <source>
        <dbReference type="ARBA" id="ARBA00022448"/>
    </source>
</evidence>
<dbReference type="PROSITE" id="PS51094">
    <property type="entry name" value="PTS_EIIA_TYPE_2"/>
    <property type="match status" value="1"/>
</dbReference>
<dbReference type="GO" id="GO:0005737">
    <property type="term" value="C:cytoplasm"/>
    <property type="evidence" value="ECO:0007669"/>
    <property type="project" value="UniProtKB-SubCell"/>
</dbReference>
<dbReference type="CDD" id="cd00367">
    <property type="entry name" value="PTS-HPr_like"/>
    <property type="match status" value="1"/>
</dbReference>
<comment type="function">
    <text evidence="3">General (non sugar-specific) component of the phosphoenolpyruvate-dependent sugar phosphotransferase system (sugar PTS). This major carbohydrate active-transport system catalyzes the phosphorylation of incoming sugar substrates concomitantly with their translocation across the cell membrane. The phosphoryl group from phosphoenolpyruvate (PEP) is transferred to the phosphoryl carrier protein HPr by enzyme I. Phospho-HPr then transfers it to the PTS EIIA domain.</text>
</comment>
<dbReference type="InterPro" id="IPR006318">
    <property type="entry name" value="PTS_EI-like"/>
</dbReference>
<dbReference type="PRINTS" id="PR00107">
    <property type="entry name" value="PHOSPHOCPHPR"/>
</dbReference>
<keyword evidence="11" id="KW-0762">Sugar transport</keyword>
<evidence type="ECO:0000256" key="10">
    <source>
        <dbReference type="ARBA" id="ARBA00022553"/>
    </source>
</evidence>
<dbReference type="InterPro" id="IPR015813">
    <property type="entry name" value="Pyrv/PenolPyrv_kinase-like_dom"/>
</dbReference>
<dbReference type="Pfam" id="PF00359">
    <property type="entry name" value="PTS_EIIA_2"/>
    <property type="match status" value="1"/>
</dbReference>
<evidence type="ECO:0000256" key="15">
    <source>
        <dbReference type="ARBA" id="ARBA00022777"/>
    </source>
</evidence>
<dbReference type="CDD" id="cd00211">
    <property type="entry name" value="PTS_IIA_fru"/>
    <property type="match status" value="1"/>
</dbReference>
<comment type="caution">
    <text evidence="19">The sequence shown here is derived from an EMBL/GenBank/DDBJ whole genome shotgun (WGS) entry which is preliminary data.</text>
</comment>
<evidence type="ECO:0000256" key="12">
    <source>
        <dbReference type="ARBA" id="ARBA00022679"/>
    </source>
</evidence>
<evidence type="ECO:0000256" key="9">
    <source>
        <dbReference type="ARBA" id="ARBA00022490"/>
    </source>
</evidence>
<evidence type="ECO:0000256" key="1">
    <source>
        <dbReference type="ARBA" id="ARBA00000683"/>
    </source>
</evidence>
<dbReference type="Gene3D" id="3.20.20.60">
    <property type="entry name" value="Phosphoenolpyruvate-binding domains"/>
    <property type="match status" value="1"/>
</dbReference>
<dbReference type="EMBL" id="BIXY01000105">
    <property type="protein sequence ID" value="GCF11337.1"/>
    <property type="molecule type" value="Genomic_DNA"/>
</dbReference>
<keyword evidence="19" id="KW-0670">Pyruvate</keyword>
<dbReference type="OrthoDB" id="9765468at2"/>
<dbReference type="Gene3D" id="3.50.30.10">
    <property type="entry name" value="Phosphohistidine domain"/>
    <property type="match status" value="1"/>
</dbReference>
<dbReference type="PROSITE" id="PS00369">
    <property type="entry name" value="PTS_HPR_HIS"/>
    <property type="match status" value="1"/>
</dbReference>
<dbReference type="InterPro" id="IPR000032">
    <property type="entry name" value="HPr-like"/>
</dbReference>
<dbReference type="Pfam" id="PF00391">
    <property type="entry name" value="PEP-utilizers"/>
    <property type="match status" value="1"/>
</dbReference>
<accession>A0A5A5TIU5</accession>
<keyword evidence="15" id="KW-0418">Kinase</keyword>
<reference evidence="19 20" key="1">
    <citation type="submission" date="2019-01" db="EMBL/GenBank/DDBJ databases">
        <title>Draft genome sequence of Dictyobacter sp. Uno17.</title>
        <authorList>
            <person name="Wang C.M."/>
            <person name="Zheng Y."/>
            <person name="Sakai Y."/>
            <person name="Abe K."/>
            <person name="Yokota A."/>
            <person name="Yabe S."/>
        </authorList>
    </citation>
    <scope>NUCLEOTIDE SEQUENCE [LARGE SCALE GENOMIC DNA]</scope>
    <source>
        <strain evidence="19 20">Uno17</strain>
    </source>
</reference>
<keyword evidence="12 19" id="KW-0808">Transferase</keyword>
<dbReference type="InterPro" id="IPR000121">
    <property type="entry name" value="PEP_util_C"/>
</dbReference>
<dbReference type="InterPro" id="IPR050499">
    <property type="entry name" value="PEP-utilizing_PTS_enzyme"/>
</dbReference>
<keyword evidence="13" id="KW-0598">Phosphotransferase system</keyword>
<dbReference type="PANTHER" id="PTHR46244:SF6">
    <property type="entry name" value="PHOSPHOENOLPYRUVATE-PROTEIN PHOSPHOTRANSFERASE"/>
    <property type="match status" value="1"/>
</dbReference>
<dbReference type="AlphaFoldDB" id="A0A5A5TIU5"/>
<dbReference type="InterPro" id="IPR035895">
    <property type="entry name" value="HPr-like_sf"/>
</dbReference>
<evidence type="ECO:0000256" key="16">
    <source>
        <dbReference type="ARBA" id="ARBA00022842"/>
    </source>
</evidence>
<dbReference type="PANTHER" id="PTHR46244">
    <property type="entry name" value="PHOSPHOENOLPYRUVATE-PROTEIN PHOSPHOTRANSFERASE"/>
    <property type="match status" value="1"/>
</dbReference>
<dbReference type="InterPro" id="IPR002178">
    <property type="entry name" value="PTS_EIIA_type-2_dom"/>
</dbReference>
<dbReference type="InterPro" id="IPR040442">
    <property type="entry name" value="Pyrv_kinase-like_dom_sf"/>
</dbReference>
<dbReference type="SUPFAM" id="SSF51621">
    <property type="entry name" value="Phosphoenolpyruvate/pyruvate domain"/>
    <property type="match status" value="1"/>
</dbReference>
<dbReference type="NCBIfam" id="TIGR01003">
    <property type="entry name" value="PTS_HPr_family"/>
    <property type="match status" value="1"/>
</dbReference>
<comment type="subcellular location">
    <subcellularLocation>
        <location evidence="4">Cytoplasm</location>
    </subcellularLocation>
</comment>
<evidence type="ECO:0000256" key="3">
    <source>
        <dbReference type="ARBA" id="ARBA00003681"/>
    </source>
</evidence>
<dbReference type="InterPro" id="IPR018274">
    <property type="entry name" value="PEP_util_AS"/>
</dbReference>
<evidence type="ECO:0000256" key="2">
    <source>
        <dbReference type="ARBA" id="ARBA00001946"/>
    </source>
</evidence>
<evidence type="ECO:0000256" key="11">
    <source>
        <dbReference type="ARBA" id="ARBA00022597"/>
    </source>
</evidence>
<dbReference type="Pfam" id="PF00381">
    <property type="entry name" value="PTS-HPr"/>
    <property type="match status" value="1"/>
</dbReference>
<dbReference type="SUPFAM" id="SSF47831">
    <property type="entry name" value="Enzyme I of the PEP:sugar phosphotransferase system HPr-binding (sub)domain"/>
    <property type="match status" value="1"/>
</dbReference>
<dbReference type="InterPro" id="IPR036618">
    <property type="entry name" value="PtsI_HPr-bd_sf"/>
</dbReference>
<dbReference type="Pfam" id="PF02896">
    <property type="entry name" value="PEP-utilizers_C"/>
    <property type="match status" value="1"/>
</dbReference>
<feature type="domain" description="PTS EIIA type-2" evidence="17">
    <location>
        <begin position="2"/>
        <end position="142"/>
    </location>
</feature>
<dbReference type="PROSITE" id="PS00372">
    <property type="entry name" value="PTS_EIIA_TYPE_2_HIS"/>
    <property type="match status" value="1"/>
</dbReference>
<dbReference type="InterPro" id="IPR016152">
    <property type="entry name" value="PTrfase/Anion_transptr"/>
</dbReference>
<evidence type="ECO:0000256" key="4">
    <source>
        <dbReference type="ARBA" id="ARBA00004496"/>
    </source>
</evidence>
<dbReference type="SUPFAM" id="SSF52009">
    <property type="entry name" value="Phosphohistidine domain"/>
    <property type="match status" value="1"/>
</dbReference>
<dbReference type="NCBIfam" id="TIGR01417">
    <property type="entry name" value="PTS_I_fam"/>
    <property type="match status" value="1"/>
</dbReference>
<keyword evidence="10" id="KW-0597">Phosphoprotein</keyword>
<evidence type="ECO:0000313" key="20">
    <source>
        <dbReference type="Proteomes" id="UP000322530"/>
    </source>
</evidence>
<organism evidence="19 20">
    <name type="scientific">Dictyobacter arantiisoli</name>
    <dbReference type="NCBI Taxonomy" id="2014874"/>
    <lineage>
        <taxon>Bacteria</taxon>
        <taxon>Bacillati</taxon>
        <taxon>Chloroflexota</taxon>
        <taxon>Ktedonobacteria</taxon>
        <taxon>Ktedonobacterales</taxon>
        <taxon>Dictyobacteraceae</taxon>
        <taxon>Dictyobacter</taxon>
    </lineage>
</organism>
<dbReference type="Pfam" id="PF05524">
    <property type="entry name" value="PEP-utilisers_N"/>
    <property type="match status" value="1"/>
</dbReference>
<name>A0A5A5TIU5_9CHLR</name>
<dbReference type="Proteomes" id="UP000322530">
    <property type="component" value="Unassembled WGS sequence"/>
</dbReference>
<evidence type="ECO:0000256" key="14">
    <source>
        <dbReference type="ARBA" id="ARBA00022723"/>
    </source>
</evidence>
<keyword evidence="14" id="KW-0479">Metal-binding</keyword>
<evidence type="ECO:0000259" key="18">
    <source>
        <dbReference type="PROSITE" id="PS51350"/>
    </source>
</evidence>
<keyword evidence="20" id="KW-1185">Reference proteome</keyword>
<dbReference type="PROSITE" id="PS51350">
    <property type="entry name" value="PTS_HPR_DOM"/>
    <property type="match status" value="1"/>
</dbReference>
<gene>
    <name evidence="19" type="ORF">KDI_49010</name>
</gene>
<dbReference type="InterPro" id="IPR008279">
    <property type="entry name" value="PEP-util_enz_mobile_dom"/>
</dbReference>
<dbReference type="GO" id="GO:0009401">
    <property type="term" value="P:phosphoenolpyruvate-dependent sugar phosphotransferase system"/>
    <property type="evidence" value="ECO:0007669"/>
    <property type="project" value="UniProtKB-KW"/>
</dbReference>
<evidence type="ECO:0000256" key="6">
    <source>
        <dbReference type="ARBA" id="ARBA00012232"/>
    </source>
</evidence>
<dbReference type="InterPro" id="IPR036637">
    <property type="entry name" value="Phosphohistidine_dom_sf"/>
</dbReference>
<dbReference type="RefSeq" id="WP_149404169.1">
    <property type="nucleotide sequence ID" value="NZ_BIXY01000105.1"/>
</dbReference>
<evidence type="ECO:0000256" key="13">
    <source>
        <dbReference type="ARBA" id="ARBA00022683"/>
    </source>
</evidence>
<protein>
    <recommendedName>
        <fullName evidence="7">Phosphocarrier protein HPr</fullName>
        <ecNumber evidence="6">2.7.3.9</ecNumber>
    </recommendedName>
</protein>
<dbReference type="PRINTS" id="PR01736">
    <property type="entry name" value="PHPHTRNFRASE"/>
</dbReference>
<comment type="cofactor">
    <cofactor evidence="2">
        <name>Mg(2+)</name>
        <dbReference type="ChEBI" id="CHEBI:18420"/>
    </cofactor>
</comment>